<organism evidence="1 2">
    <name type="scientific">Gracilibacillus caseinilyticus</name>
    <dbReference type="NCBI Taxonomy" id="2932256"/>
    <lineage>
        <taxon>Bacteria</taxon>
        <taxon>Bacillati</taxon>
        <taxon>Bacillota</taxon>
        <taxon>Bacilli</taxon>
        <taxon>Bacillales</taxon>
        <taxon>Bacillaceae</taxon>
        <taxon>Gracilibacillus</taxon>
    </lineage>
</organism>
<dbReference type="EMBL" id="CP095072">
    <property type="protein sequence ID" value="UOQ47661.1"/>
    <property type="molecule type" value="Genomic_DNA"/>
</dbReference>
<name>A0ABY4ETB6_9BACI</name>
<reference evidence="1 2" key="1">
    <citation type="submission" date="2022-04" db="EMBL/GenBank/DDBJ databases">
        <title>Gracilibacillus sp. isolated from saltern.</title>
        <authorList>
            <person name="Won M."/>
            <person name="Lee C.-M."/>
            <person name="Woen H.-Y."/>
            <person name="Kwon S.-W."/>
        </authorList>
    </citation>
    <scope>NUCLEOTIDE SEQUENCE [LARGE SCALE GENOMIC DNA]</scope>
    <source>
        <strain evidence="1 2">SSWR10-1</strain>
    </source>
</reference>
<dbReference type="RefSeq" id="WP_244717017.1">
    <property type="nucleotide sequence ID" value="NZ_CP095072.1"/>
</dbReference>
<gene>
    <name evidence="1" type="ORF">MUN88_16615</name>
</gene>
<dbReference type="Proteomes" id="UP000831782">
    <property type="component" value="Chromosome"/>
</dbReference>
<accession>A0ABY4ETB6</accession>
<evidence type="ECO:0008006" key="3">
    <source>
        <dbReference type="Google" id="ProtNLM"/>
    </source>
</evidence>
<proteinExistence type="predicted"/>
<keyword evidence="2" id="KW-1185">Reference proteome</keyword>
<evidence type="ECO:0000313" key="1">
    <source>
        <dbReference type="EMBL" id="UOQ47661.1"/>
    </source>
</evidence>
<evidence type="ECO:0000313" key="2">
    <source>
        <dbReference type="Proteomes" id="UP000831782"/>
    </source>
</evidence>
<protein>
    <recommendedName>
        <fullName evidence="3">Zinc-or iron-chelating domain-containing protein</fullName>
    </recommendedName>
</protein>
<sequence length="183" mass="21088">MESYVTYDEILTKCAALNEKYSIDEETFYQVVDQLIDSDLPTKQKIIEGYQQLMKAVSMEMEQMEAAVSLQPTCQMGCAFCCYFPIVINKMEAKIIRNSFDQLPASRKNKINDHIKQYYETYGQKVEKLGKLDVVSDADAKYNYKKSRASLCNARYRIQSMSCIRNQAIAMQNLCELYGSCCM</sequence>